<comment type="caution">
    <text evidence="1">The sequence shown here is derived from an EMBL/GenBank/DDBJ whole genome shotgun (WGS) entry which is preliminary data.</text>
</comment>
<dbReference type="EMBL" id="BGZK01000448">
    <property type="protein sequence ID" value="GBP44190.1"/>
    <property type="molecule type" value="Genomic_DNA"/>
</dbReference>
<gene>
    <name evidence="1" type="ORF">EVAR_31634_1</name>
</gene>
<protein>
    <submittedName>
        <fullName evidence="1">Uncharacterized protein</fullName>
    </submittedName>
</protein>
<keyword evidence="2" id="KW-1185">Reference proteome</keyword>
<proteinExistence type="predicted"/>
<reference evidence="1 2" key="1">
    <citation type="journal article" date="2019" name="Commun. Biol.">
        <title>The bagworm genome reveals a unique fibroin gene that provides high tensile strength.</title>
        <authorList>
            <person name="Kono N."/>
            <person name="Nakamura H."/>
            <person name="Ohtoshi R."/>
            <person name="Tomita M."/>
            <person name="Numata K."/>
            <person name="Arakawa K."/>
        </authorList>
    </citation>
    <scope>NUCLEOTIDE SEQUENCE [LARGE SCALE GENOMIC DNA]</scope>
</reference>
<evidence type="ECO:0000313" key="1">
    <source>
        <dbReference type="EMBL" id="GBP44190.1"/>
    </source>
</evidence>
<sequence length="119" mass="13051">MGRVASAVCLCIIKLRTKSTARYKALEFYSIFPAAPPGAAASKLAFLRVRTRIVPTVPLRLRRCPSFRLATPSTLEYESRLTGFDVCPRALSARTIQLLGRRRRPAAPALAPPARAARS</sequence>
<accession>A0A4C1W010</accession>
<dbReference type="AlphaFoldDB" id="A0A4C1W010"/>
<dbReference type="Proteomes" id="UP000299102">
    <property type="component" value="Unassembled WGS sequence"/>
</dbReference>
<evidence type="ECO:0000313" key="2">
    <source>
        <dbReference type="Proteomes" id="UP000299102"/>
    </source>
</evidence>
<name>A0A4C1W010_EUMVA</name>
<organism evidence="1 2">
    <name type="scientific">Eumeta variegata</name>
    <name type="common">Bagworm moth</name>
    <name type="synonym">Eumeta japonica</name>
    <dbReference type="NCBI Taxonomy" id="151549"/>
    <lineage>
        <taxon>Eukaryota</taxon>
        <taxon>Metazoa</taxon>
        <taxon>Ecdysozoa</taxon>
        <taxon>Arthropoda</taxon>
        <taxon>Hexapoda</taxon>
        <taxon>Insecta</taxon>
        <taxon>Pterygota</taxon>
        <taxon>Neoptera</taxon>
        <taxon>Endopterygota</taxon>
        <taxon>Lepidoptera</taxon>
        <taxon>Glossata</taxon>
        <taxon>Ditrysia</taxon>
        <taxon>Tineoidea</taxon>
        <taxon>Psychidae</taxon>
        <taxon>Oiketicinae</taxon>
        <taxon>Eumeta</taxon>
    </lineage>
</organism>